<dbReference type="KEGG" id="spun:BFF78_08515"/>
<gene>
    <name evidence="3" type="ORF">BFF78_08515</name>
</gene>
<keyword evidence="4" id="KW-1185">Reference proteome</keyword>
<evidence type="ECO:0000256" key="2">
    <source>
        <dbReference type="SAM" id="Phobius"/>
    </source>
</evidence>
<feature type="compositionally biased region" description="Gly residues" evidence="1">
    <location>
        <begin position="372"/>
        <end position="384"/>
    </location>
</feature>
<evidence type="ECO:0000256" key="1">
    <source>
        <dbReference type="SAM" id="MobiDB-lite"/>
    </source>
</evidence>
<accession>A0A1D7Y646</accession>
<keyword evidence="2" id="KW-0472">Membrane</keyword>
<proteinExistence type="predicted"/>
<dbReference type="EMBL" id="CP017248">
    <property type="protein sequence ID" value="AOR31078.1"/>
    <property type="molecule type" value="Genomic_DNA"/>
</dbReference>
<feature type="transmembrane region" description="Helical" evidence="2">
    <location>
        <begin position="51"/>
        <end position="71"/>
    </location>
</feature>
<dbReference type="AlphaFoldDB" id="A0A1D7Y646"/>
<feature type="region of interest" description="Disordered" evidence="1">
    <location>
        <begin position="361"/>
        <end position="384"/>
    </location>
</feature>
<dbReference type="Proteomes" id="UP000094960">
    <property type="component" value="Chromosome"/>
</dbReference>
<name>A0A1D7Y646_9ACTN</name>
<evidence type="ECO:0000313" key="3">
    <source>
        <dbReference type="EMBL" id="AOR31078.1"/>
    </source>
</evidence>
<keyword evidence="2" id="KW-0812">Transmembrane</keyword>
<evidence type="ECO:0000313" key="4">
    <source>
        <dbReference type="Proteomes" id="UP000094960"/>
    </source>
</evidence>
<protein>
    <submittedName>
        <fullName evidence="3">Uncharacterized protein</fullName>
    </submittedName>
</protein>
<organism evidence="3 4">
    <name type="scientific">Streptomyces fodineus</name>
    <dbReference type="NCBI Taxonomy" id="1904616"/>
    <lineage>
        <taxon>Bacteria</taxon>
        <taxon>Bacillati</taxon>
        <taxon>Actinomycetota</taxon>
        <taxon>Actinomycetes</taxon>
        <taxon>Kitasatosporales</taxon>
        <taxon>Streptomycetaceae</taxon>
        <taxon>Streptomyces</taxon>
    </lineage>
</organism>
<keyword evidence="2" id="KW-1133">Transmembrane helix</keyword>
<reference evidence="4" key="1">
    <citation type="submission" date="2016-09" db="EMBL/GenBank/DDBJ databases">
        <title>Streptomyces puniciscabiei strain:TW1S1 Genome sequencing and assembly.</title>
        <authorList>
            <person name="Kim M.-K."/>
            <person name="Kim S.B."/>
        </authorList>
    </citation>
    <scope>NUCLEOTIDE SEQUENCE [LARGE SCALE GENOMIC DNA]</scope>
    <source>
        <strain evidence="4">TW1S1</strain>
    </source>
</reference>
<sequence>MTARRLAWLLRFLASGHGLLTIGASAAAGLAVGMLPNLAQAVPSVGGKWWWLALVAIGSVVVFAVCATLLYGREGVGIVLLVGEDGWDTTRLIAMRNNALQRHPSCFTVNVSELLGPYGPGSPNSQSRPDAAPDRVRFAHRVMQARMLEEGQAPEQVSLYVTARHVDAYRLGGLLRDQRHPSLSLMMFSREQGVGIVEALRLHSGLTQQPDARDLELLRDVLLRDPQSEGPEWVPFALPGGVTARRVAIVLPMAGHNAGMQEESLAAARDGRSERYRFPGQAEIPERCAGGLVFATRPGNVPDRREIFEALVRYVNHHWQQKLSEMRANGDSSLRGWLFTDGPVEVVVALGNVLGRQTELVSWGPPPDGPGTHAGSGTGSGGGR</sequence>